<sequence length="125" mass="14307">MAWEVRYTAEVEELLDELYESDGRTLQLVGQAIEVLGERGPMLGRPLVDRIGGSVLANMKELRPPSSGRSEVRILFCFDPWRSAILLVAGDKAGQWSRWYEKAIPRAEALFEEHLMNRRKEMSDD</sequence>
<dbReference type="InterPro" id="IPR009241">
    <property type="entry name" value="HigB-like"/>
</dbReference>
<proteinExistence type="predicted"/>
<accession>A0ABR9N0C4</accession>
<dbReference type="RefSeq" id="WP_192863299.1">
    <property type="nucleotide sequence ID" value="NZ_JADAQT010000089.1"/>
</dbReference>
<dbReference type="Pfam" id="PF05973">
    <property type="entry name" value="Gp49"/>
    <property type="match status" value="1"/>
</dbReference>
<evidence type="ECO:0000313" key="2">
    <source>
        <dbReference type="Proteomes" id="UP000625527"/>
    </source>
</evidence>
<keyword evidence="2" id="KW-1185">Reference proteome</keyword>
<dbReference type="EMBL" id="JADAQT010000089">
    <property type="protein sequence ID" value="MBE1876731.1"/>
    <property type="molecule type" value="Genomic_DNA"/>
</dbReference>
<organism evidence="1 2">
    <name type="scientific">Myceligenerans pegani</name>
    <dbReference type="NCBI Taxonomy" id="2776917"/>
    <lineage>
        <taxon>Bacteria</taxon>
        <taxon>Bacillati</taxon>
        <taxon>Actinomycetota</taxon>
        <taxon>Actinomycetes</taxon>
        <taxon>Micrococcales</taxon>
        <taxon>Promicromonosporaceae</taxon>
        <taxon>Myceligenerans</taxon>
    </lineage>
</organism>
<name>A0ABR9N0C4_9MICO</name>
<protein>
    <submittedName>
        <fullName evidence="1">Type II toxin-antitoxin system RelE/ParE family toxin</fullName>
    </submittedName>
</protein>
<evidence type="ECO:0000313" key="1">
    <source>
        <dbReference type="EMBL" id="MBE1876731.1"/>
    </source>
</evidence>
<comment type="caution">
    <text evidence="1">The sequence shown here is derived from an EMBL/GenBank/DDBJ whole genome shotgun (WGS) entry which is preliminary data.</text>
</comment>
<reference evidence="1 2" key="1">
    <citation type="submission" date="2020-10" db="EMBL/GenBank/DDBJ databases">
        <title>Myceligenerans pegani sp. nov., an endophytic actinomycete isolated from Peganum harmala L. in Xinjiang, China.</title>
        <authorList>
            <person name="Xin L."/>
        </authorList>
    </citation>
    <scope>NUCLEOTIDE SEQUENCE [LARGE SCALE GENOMIC DNA]</scope>
    <source>
        <strain evidence="1 2">TRM65318</strain>
    </source>
</reference>
<gene>
    <name evidence="1" type="ORF">IHE71_13560</name>
</gene>
<dbReference type="Proteomes" id="UP000625527">
    <property type="component" value="Unassembled WGS sequence"/>
</dbReference>